<organism evidence="1 2">
    <name type="scientific">Homarus americanus</name>
    <name type="common">American lobster</name>
    <dbReference type="NCBI Taxonomy" id="6706"/>
    <lineage>
        <taxon>Eukaryota</taxon>
        <taxon>Metazoa</taxon>
        <taxon>Ecdysozoa</taxon>
        <taxon>Arthropoda</taxon>
        <taxon>Crustacea</taxon>
        <taxon>Multicrustacea</taxon>
        <taxon>Malacostraca</taxon>
        <taxon>Eumalacostraca</taxon>
        <taxon>Eucarida</taxon>
        <taxon>Decapoda</taxon>
        <taxon>Pleocyemata</taxon>
        <taxon>Astacidea</taxon>
        <taxon>Nephropoidea</taxon>
        <taxon>Nephropidae</taxon>
        <taxon>Homarus</taxon>
    </lineage>
</organism>
<dbReference type="AlphaFoldDB" id="A0A8J5MQX5"/>
<evidence type="ECO:0000313" key="2">
    <source>
        <dbReference type="Proteomes" id="UP000747542"/>
    </source>
</evidence>
<sequence>MALGLEQAKQEDHGSEEVQLCLVTPTPKVQCSGRKWTNALDGSDRCSIDFRGIEFLEEDICQNVIPSPKVPAVEVEFLGKESSMKNWPVDELTLLTEIMKNNIPWRQGNEETGTKVSFSTC</sequence>
<accession>A0A8J5MQX5</accession>
<protein>
    <submittedName>
        <fullName evidence="1">Uncharacterized protein</fullName>
    </submittedName>
</protein>
<gene>
    <name evidence="1" type="ORF">Hamer_G001575</name>
</gene>
<proteinExistence type="predicted"/>
<name>A0A8J5MQX5_HOMAM</name>
<keyword evidence="2" id="KW-1185">Reference proteome</keyword>
<reference evidence="1" key="1">
    <citation type="journal article" date="2021" name="Sci. Adv.">
        <title>The American lobster genome reveals insights on longevity, neural, and immune adaptations.</title>
        <authorList>
            <person name="Polinski J.M."/>
            <person name="Zimin A.V."/>
            <person name="Clark K.F."/>
            <person name="Kohn A.B."/>
            <person name="Sadowski N."/>
            <person name="Timp W."/>
            <person name="Ptitsyn A."/>
            <person name="Khanna P."/>
            <person name="Romanova D.Y."/>
            <person name="Williams P."/>
            <person name="Greenwood S.J."/>
            <person name="Moroz L.L."/>
            <person name="Walt D.R."/>
            <person name="Bodnar A.G."/>
        </authorList>
    </citation>
    <scope>NUCLEOTIDE SEQUENCE</scope>
    <source>
        <strain evidence="1">GMGI-L3</strain>
    </source>
</reference>
<dbReference type="EMBL" id="JAHLQT010031306">
    <property type="protein sequence ID" value="KAG7160356.1"/>
    <property type="molecule type" value="Genomic_DNA"/>
</dbReference>
<evidence type="ECO:0000313" key="1">
    <source>
        <dbReference type="EMBL" id="KAG7160356.1"/>
    </source>
</evidence>
<dbReference type="Proteomes" id="UP000747542">
    <property type="component" value="Unassembled WGS sequence"/>
</dbReference>
<comment type="caution">
    <text evidence="1">The sequence shown here is derived from an EMBL/GenBank/DDBJ whole genome shotgun (WGS) entry which is preliminary data.</text>
</comment>